<dbReference type="Pfam" id="PF13343">
    <property type="entry name" value="SBP_bac_6"/>
    <property type="match status" value="1"/>
</dbReference>
<dbReference type="NCBIfam" id="TIGR03261">
    <property type="entry name" value="phnS2"/>
    <property type="match status" value="1"/>
</dbReference>
<proteinExistence type="predicted"/>
<dbReference type="SUPFAM" id="SSF53850">
    <property type="entry name" value="Periplasmic binding protein-like II"/>
    <property type="match status" value="1"/>
</dbReference>
<feature type="signal peptide" evidence="2">
    <location>
        <begin position="1"/>
        <end position="24"/>
    </location>
</feature>
<dbReference type="EMBL" id="LK933305">
    <property type="protein sequence ID" value="CDT62647.1"/>
    <property type="molecule type" value="Genomic_DNA"/>
</dbReference>
<dbReference type="PATRIC" id="fig|1496.842.peg.2249"/>
<organism evidence="3">
    <name type="scientific">Clostridioides difficile</name>
    <name type="common">Peptoclostridium difficile</name>
    <dbReference type="NCBI Taxonomy" id="1496"/>
    <lineage>
        <taxon>Bacteria</taxon>
        <taxon>Bacillati</taxon>
        <taxon>Bacillota</taxon>
        <taxon>Clostridia</taxon>
        <taxon>Peptostreptococcales</taxon>
        <taxon>Peptostreptococcaceae</taxon>
        <taxon>Clostridioides</taxon>
    </lineage>
</organism>
<dbReference type="PROSITE" id="PS51257">
    <property type="entry name" value="PROKAR_LIPOPROTEIN"/>
    <property type="match status" value="1"/>
</dbReference>
<keyword evidence="1 2" id="KW-0732">Signal</keyword>
<dbReference type="AlphaFoldDB" id="A0A069AGP4"/>
<dbReference type="PANTHER" id="PTHR30006">
    <property type="entry name" value="THIAMINE-BINDING PERIPLASMIC PROTEIN-RELATED"/>
    <property type="match status" value="1"/>
</dbReference>
<dbReference type="Gene3D" id="3.40.190.10">
    <property type="entry name" value="Periplasmic binding protein-like II"/>
    <property type="match status" value="2"/>
</dbReference>
<protein>
    <submittedName>
        <fullName evidence="3">ABC-type transport system, iron-family extracellular solute-binding protein</fullName>
    </submittedName>
    <submittedName>
        <fullName evidence="4">Putative iron ABC transporter, solute-binding protein</fullName>
    </submittedName>
</protein>
<evidence type="ECO:0000256" key="2">
    <source>
        <dbReference type="SAM" id="SignalP"/>
    </source>
</evidence>
<accession>A0A069AGP4</accession>
<reference evidence="3" key="1">
    <citation type="submission" date="2014-07" db="EMBL/GenBank/DDBJ databases">
        <authorList>
            <person name="Monot Marc"/>
        </authorList>
    </citation>
    <scope>NUCLEOTIDE SEQUENCE</scope>
    <source>
        <strain evidence="5">7032989</strain>
        <strain evidence="4">7032994</strain>
    </source>
</reference>
<sequence>MKFKKLVSLGILSTLLLSVITGCSNVSSGSNLKSNNKTKGELTVYTAIEEDSIDTYLTTFKEKYPDIKLNVLRLSVGGITARLLAEKDNPKADVLWGVAATSLIILDDKEMLEPYAPKGFDKVNPAFKDDKKVPSWVGIDAWMTGITVNTKELKAKNISAPSSYEDLIKPEYKDLISMPSPASSGTGYLTVSELIQIMGEEKAWQYMDKLHKNIGVYTQSGSAPAILAASGEYPIGISFGNRGIKLKGEGYPVEVVFPKEGSGWEIESNALVKKDNIKEASKVFLDWAISKDAMNEYSKNFAVTTIDTGNPVPEGFPKNPLEQMIDNDLKSAARNREAILNKWIEKYDGKTEKES</sequence>
<evidence type="ECO:0000313" key="3">
    <source>
        <dbReference type="EMBL" id="CDS89888.1"/>
    </source>
</evidence>
<dbReference type="GO" id="GO:0030288">
    <property type="term" value="C:outer membrane-bounded periplasmic space"/>
    <property type="evidence" value="ECO:0007669"/>
    <property type="project" value="TreeGrafter"/>
</dbReference>
<evidence type="ECO:0000313" key="5">
    <source>
        <dbReference type="EMBL" id="CDT62647.1"/>
    </source>
</evidence>
<dbReference type="CDD" id="cd13544">
    <property type="entry name" value="PBP2_Fbp_like_1"/>
    <property type="match status" value="1"/>
</dbReference>
<dbReference type="InterPro" id="IPR017663">
    <property type="entry name" value="ABC_2-AEP-bd"/>
</dbReference>
<dbReference type="RefSeq" id="WP_021368104.1">
    <property type="nucleotide sequence ID" value="NZ_BBYB01000109.1"/>
</dbReference>
<dbReference type="PIRSF" id="PIRSF002825">
    <property type="entry name" value="CfbpA"/>
    <property type="match status" value="1"/>
</dbReference>
<dbReference type="GO" id="GO:0030975">
    <property type="term" value="F:thiamine binding"/>
    <property type="evidence" value="ECO:0007669"/>
    <property type="project" value="TreeGrafter"/>
</dbReference>
<dbReference type="EMBL" id="LK932416">
    <property type="protein sequence ID" value="CDS90096.1"/>
    <property type="molecule type" value="Genomic_DNA"/>
</dbReference>
<evidence type="ECO:0000313" key="4">
    <source>
        <dbReference type="EMBL" id="CDS90096.1"/>
    </source>
</evidence>
<gene>
    <name evidence="5" type="ORF">BN1095_610029</name>
    <name evidence="3" type="ORF">BN1096_760110</name>
    <name evidence="4" type="ORF">BN1097_760113</name>
</gene>
<feature type="chain" id="PRO_5041036712" evidence="2">
    <location>
        <begin position="25"/>
        <end position="355"/>
    </location>
</feature>
<dbReference type="EMBL" id="LK932531">
    <property type="protein sequence ID" value="CDS89888.1"/>
    <property type="molecule type" value="Genomic_DNA"/>
</dbReference>
<evidence type="ECO:0000256" key="1">
    <source>
        <dbReference type="ARBA" id="ARBA00022729"/>
    </source>
</evidence>
<dbReference type="GO" id="GO:0030976">
    <property type="term" value="F:thiamine pyrophosphate binding"/>
    <property type="evidence" value="ECO:0007669"/>
    <property type="project" value="TreeGrafter"/>
</dbReference>
<dbReference type="PANTHER" id="PTHR30006:SF2">
    <property type="entry name" value="ABC TRANSPORTER SUBSTRATE-BINDING PROTEIN"/>
    <property type="match status" value="1"/>
</dbReference>
<dbReference type="InterPro" id="IPR026045">
    <property type="entry name" value="Ferric-bd"/>
</dbReference>
<name>A0A069AGP4_CLODI</name>
<dbReference type="GO" id="GO:0015888">
    <property type="term" value="P:thiamine transport"/>
    <property type="evidence" value="ECO:0007669"/>
    <property type="project" value="TreeGrafter"/>
</dbReference>